<evidence type="ECO:0000313" key="3">
    <source>
        <dbReference type="RefSeq" id="XP_022307936.1"/>
    </source>
</evidence>
<gene>
    <name evidence="3" type="primary">LOC111113934</name>
</gene>
<keyword evidence="2" id="KW-1185">Reference proteome</keyword>
<name>A0A8B8BYM3_CRAVI</name>
<feature type="region of interest" description="Disordered" evidence="1">
    <location>
        <begin position="23"/>
        <end position="53"/>
    </location>
</feature>
<accession>A0A8B8BYM3</accession>
<feature type="compositionally biased region" description="Basic and acidic residues" evidence="1">
    <location>
        <begin position="76"/>
        <end position="89"/>
    </location>
</feature>
<dbReference type="Proteomes" id="UP000694844">
    <property type="component" value="Chromosome 9"/>
</dbReference>
<organism evidence="2 3">
    <name type="scientific">Crassostrea virginica</name>
    <name type="common">Eastern oyster</name>
    <dbReference type="NCBI Taxonomy" id="6565"/>
    <lineage>
        <taxon>Eukaryota</taxon>
        <taxon>Metazoa</taxon>
        <taxon>Spiralia</taxon>
        <taxon>Lophotrochozoa</taxon>
        <taxon>Mollusca</taxon>
        <taxon>Bivalvia</taxon>
        <taxon>Autobranchia</taxon>
        <taxon>Pteriomorphia</taxon>
        <taxon>Ostreida</taxon>
        <taxon>Ostreoidea</taxon>
        <taxon>Ostreidae</taxon>
        <taxon>Crassostrea</taxon>
    </lineage>
</organism>
<dbReference type="RefSeq" id="XP_022307936.1">
    <property type="nucleotide sequence ID" value="XM_022452228.1"/>
</dbReference>
<proteinExistence type="predicted"/>
<feature type="region of interest" description="Disordered" evidence="1">
    <location>
        <begin position="76"/>
        <end position="109"/>
    </location>
</feature>
<dbReference type="AlphaFoldDB" id="A0A8B8BYM3"/>
<dbReference type="KEGG" id="cvn:111113934"/>
<reference evidence="3" key="1">
    <citation type="submission" date="2025-08" db="UniProtKB">
        <authorList>
            <consortium name="RefSeq"/>
        </authorList>
    </citation>
    <scope>IDENTIFICATION</scope>
    <source>
        <tissue evidence="3">Whole sample</tissue>
    </source>
</reference>
<evidence type="ECO:0000256" key="1">
    <source>
        <dbReference type="SAM" id="MobiDB-lite"/>
    </source>
</evidence>
<feature type="compositionally biased region" description="Pro residues" evidence="1">
    <location>
        <begin position="32"/>
        <end position="44"/>
    </location>
</feature>
<dbReference type="GeneID" id="111113934"/>
<sequence>MSKNGIIVRGLTPCGQYEIVLRPVANRTSPSRPAPPRPVPPQPAPRRITSDRWTPSVSYFSSESGNVMRVVISAPREEPSAPPAPKEEPSAEEQEQQQLAEPSAPPAPLITSAPNGGIQSLIIKRIPYGSRLVTIDEVENFWKERFHSVGVEIFHNRRNHVQAHPMGPRFIVKIRIHHNGFLVRSQAMRN</sequence>
<protein>
    <submittedName>
        <fullName evidence="3">PWWP domain-containing protein 2A-like</fullName>
    </submittedName>
</protein>
<evidence type="ECO:0000313" key="2">
    <source>
        <dbReference type="Proteomes" id="UP000694844"/>
    </source>
</evidence>